<feature type="domain" description="C3H1-type" evidence="7">
    <location>
        <begin position="350"/>
        <end position="378"/>
    </location>
</feature>
<dbReference type="Proteomes" id="UP000310689">
    <property type="component" value="Unassembled WGS sequence"/>
</dbReference>
<feature type="domain" description="C3H1-type" evidence="7">
    <location>
        <begin position="292"/>
        <end position="320"/>
    </location>
</feature>
<proteinExistence type="predicted"/>
<feature type="compositionally biased region" description="Basic and acidic residues" evidence="6">
    <location>
        <begin position="429"/>
        <end position="439"/>
    </location>
</feature>
<evidence type="ECO:0000256" key="5">
    <source>
        <dbReference type="PROSITE-ProRule" id="PRU00723"/>
    </source>
</evidence>
<feature type="compositionally biased region" description="Basic residues" evidence="6">
    <location>
        <begin position="114"/>
        <end position="129"/>
    </location>
</feature>
<feature type="compositionally biased region" description="Polar residues" evidence="6">
    <location>
        <begin position="65"/>
        <end position="85"/>
    </location>
</feature>
<dbReference type="SUPFAM" id="SSF90229">
    <property type="entry name" value="CCCH zinc finger"/>
    <property type="match status" value="1"/>
</dbReference>
<dbReference type="OrthoDB" id="410307at2759"/>
<feature type="domain" description="C3H1-type" evidence="7">
    <location>
        <begin position="321"/>
        <end position="349"/>
    </location>
</feature>
<feature type="compositionally biased region" description="Low complexity" evidence="6">
    <location>
        <begin position="27"/>
        <end position="50"/>
    </location>
</feature>
<feature type="region of interest" description="Disordered" evidence="6">
    <location>
        <begin position="105"/>
        <end position="136"/>
    </location>
</feature>
<dbReference type="Proteomes" id="UP000306954">
    <property type="component" value="Unassembled WGS sequence"/>
</dbReference>
<organism evidence="8 10">
    <name type="scientific">Wallemia ichthyophaga</name>
    <dbReference type="NCBI Taxonomy" id="245174"/>
    <lineage>
        <taxon>Eukaryota</taxon>
        <taxon>Fungi</taxon>
        <taxon>Dikarya</taxon>
        <taxon>Basidiomycota</taxon>
        <taxon>Wallemiomycotina</taxon>
        <taxon>Wallemiomycetes</taxon>
        <taxon>Wallemiales</taxon>
        <taxon>Wallemiaceae</taxon>
        <taxon>Wallemia</taxon>
    </lineage>
</organism>
<dbReference type="GO" id="GO:0008270">
    <property type="term" value="F:zinc ion binding"/>
    <property type="evidence" value="ECO:0007669"/>
    <property type="project" value="UniProtKB-KW"/>
</dbReference>
<dbReference type="PANTHER" id="PTHR46156:SF1">
    <property type="entry name" value="ZINC FINGER CCCH DOMAIN-CONTAINING PROTEIN 3"/>
    <property type="match status" value="1"/>
</dbReference>
<evidence type="ECO:0000313" key="9">
    <source>
        <dbReference type="EMBL" id="TIB33810.1"/>
    </source>
</evidence>
<dbReference type="InterPro" id="IPR000571">
    <property type="entry name" value="Znf_CCCH"/>
</dbReference>
<dbReference type="InterPro" id="IPR036855">
    <property type="entry name" value="Znf_CCCH_sf"/>
</dbReference>
<dbReference type="GO" id="GO:0005634">
    <property type="term" value="C:nucleus"/>
    <property type="evidence" value="ECO:0007669"/>
    <property type="project" value="TreeGrafter"/>
</dbReference>
<feature type="zinc finger region" description="C3H1-type" evidence="5">
    <location>
        <begin position="292"/>
        <end position="320"/>
    </location>
</feature>
<dbReference type="PROSITE" id="PS50103">
    <property type="entry name" value="ZF_C3H1"/>
    <property type="match status" value="4"/>
</dbReference>
<evidence type="ECO:0000313" key="8">
    <source>
        <dbReference type="EMBL" id="TIB08359.1"/>
    </source>
</evidence>
<dbReference type="AlphaFoldDB" id="A0A4T0G3T0"/>
<keyword evidence="1 5" id="KW-0479">Metal-binding</keyword>
<evidence type="ECO:0000256" key="4">
    <source>
        <dbReference type="ARBA" id="ARBA00022833"/>
    </source>
</evidence>
<dbReference type="EMBL" id="SPOF01000060">
    <property type="protein sequence ID" value="TIB08359.1"/>
    <property type="molecule type" value="Genomic_DNA"/>
</dbReference>
<dbReference type="EMBL" id="SPOI01000178">
    <property type="protein sequence ID" value="TIB33810.1"/>
    <property type="molecule type" value="Genomic_DNA"/>
</dbReference>
<evidence type="ECO:0000256" key="1">
    <source>
        <dbReference type="ARBA" id="ARBA00022723"/>
    </source>
</evidence>
<feature type="zinc finger region" description="C3H1-type" evidence="5">
    <location>
        <begin position="321"/>
        <end position="349"/>
    </location>
</feature>
<keyword evidence="4 5" id="KW-0862">Zinc</keyword>
<gene>
    <name evidence="9" type="ORF">E3P86_02938</name>
    <name evidence="8" type="ORF">E3P90_03713</name>
</gene>
<feature type="zinc finger region" description="C3H1-type" evidence="5">
    <location>
        <begin position="265"/>
        <end position="291"/>
    </location>
</feature>
<keyword evidence="3 5" id="KW-0863">Zinc-finger</keyword>
<dbReference type="SMART" id="SM00356">
    <property type="entry name" value="ZnF_C3H1"/>
    <property type="match status" value="5"/>
</dbReference>
<feature type="region of interest" description="Disordered" evidence="6">
    <location>
        <begin position="21"/>
        <end position="85"/>
    </location>
</feature>
<feature type="compositionally biased region" description="Basic residues" evidence="6">
    <location>
        <begin position="52"/>
        <end position="61"/>
    </location>
</feature>
<protein>
    <recommendedName>
        <fullName evidence="7">C3H1-type domain-containing protein</fullName>
    </recommendedName>
</protein>
<dbReference type="FunFam" id="4.10.1000.10:FF:000022">
    <property type="entry name" value="Zinc finger CCCH domain-containing protein 7"/>
    <property type="match status" value="1"/>
</dbReference>
<dbReference type="Gene3D" id="4.10.1000.10">
    <property type="entry name" value="Zinc finger, CCCH-type"/>
    <property type="match status" value="2"/>
</dbReference>
<accession>A0A4T0G3T0</accession>
<sequence length="498" mass="55753">MSSNIRINLQSRIAELDSVLSQAATKQGQQQPQQQQQHKPSLSYSHTSSSHRFNHKPRPPRHMNMSLTNTNTNPADPSQPPSWISRKSANMSLVSSNSLEKSKSLYATKQSQKAAKKAGKRSKLAKTSKQHQSITKDGRRHIIIDNVPFQFDDSGAKLVKVNKDDLLSFDDDPSHNPRENLVETASNTPKKMTIDGTNYVRTKSGNLVRDVFAKRRSDDLIKAKQQRLDKMTSMLGTVQKSRNLATLNRKPPHKKESLSEEQKLSFGRKRCPTFTKSGRCSKVLHCPYLHDSAKTSVCPHFLRKRCRNSDSTCPLSHSPSPHNMPHCSHFESPNGCRAGDKCIFSHVHLSKDAPVCRDFAVLGYCDKGADCDNRHVRECPDYSENGDCKNPSCKLPHILKSEANKAGDIEESYSAKRKEVNAGADDDTEQRTSDHDAPRKKFKKRKSSTDHLTQQSDFVTFDDSEVGSSVSSGDSDDSDQESVNSDDFDLNNESIPLY</sequence>
<evidence type="ECO:0000256" key="2">
    <source>
        <dbReference type="ARBA" id="ARBA00022737"/>
    </source>
</evidence>
<feature type="zinc finger region" description="C3H1-type" evidence="5">
    <location>
        <begin position="350"/>
        <end position="378"/>
    </location>
</feature>
<evidence type="ECO:0000313" key="11">
    <source>
        <dbReference type="Proteomes" id="UP000310689"/>
    </source>
</evidence>
<feature type="domain" description="C3H1-type" evidence="7">
    <location>
        <begin position="265"/>
        <end position="291"/>
    </location>
</feature>
<evidence type="ECO:0000256" key="6">
    <source>
        <dbReference type="SAM" id="MobiDB-lite"/>
    </source>
</evidence>
<reference evidence="10 11" key="1">
    <citation type="submission" date="2019-03" db="EMBL/GenBank/DDBJ databases">
        <title>Sequencing 23 genomes of Wallemia ichthyophaga.</title>
        <authorList>
            <person name="Gostincar C."/>
        </authorList>
    </citation>
    <scope>NUCLEOTIDE SEQUENCE [LARGE SCALE GENOMIC DNA]</scope>
    <source>
        <strain evidence="9 11">EXF-6200</strain>
        <strain evidence="8 10">EXF-8621</strain>
    </source>
</reference>
<feature type="compositionally biased region" description="Acidic residues" evidence="6">
    <location>
        <begin position="474"/>
        <end position="490"/>
    </location>
</feature>
<name>A0A4T0G3T0_WALIC</name>
<evidence type="ECO:0000256" key="3">
    <source>
        <dbReference type="ARBA" id="ARBA00022771"/>
    </source>
</evidence>
<comment type="caution">
    <text evidence="8">The sequence shown here is derived from an EMBL/GenBank/DDBJ whole genome shotgun (WGS) entry which is preliminary data.</text>
</comment>
<evidence type="ECO:0000313" key="10">
    <source>
        <dbReference type="Proteomes" id="UP000306954"/>
    </source>
</evidence>
<feature type="region of interest" description="Disordered" evidence="6">
    <location>
        <begin position="414"/>
        <end position="498"/>
    </location>
</feature>
<evidence type="ECO:0000259" key="7">
    <source>
        <dbReference type="PROSITE" id="PS50103"/>
    </source>
</evidence>
<dbReference type="PANTHER" id="PTHR46156">
    <property type="entry name" value="CCCH ZINGC FINGER"/>
    <property type="match status" value="1"/>
</dbReference>
<keyword evidence="2" id="KW-0677">Repeat</keyword>